<feature type="transmembrane region" description="Helical" evidence="1">
    <location>
        <begin position="118"/>
        <end position="136"/>
    </location>
</feature>
<gene>
    <name evidence="2" type="ORF">FBY41_2160</name>
</gene>
<feature type="transmembrane region" description="Helical" evidence="1">
    <location>
        <begin position="280"/>
        <end position="300"/>
    </location>
</feature>
<dbReference type="PANTHER" id="PTHR36840:SF1">
    <property type="entry name" value="BLL5714 PROTEIN"/>
    <property type="match status" value="1"/>
</dbReference>
<feature type="transmembrane region" description="Helical" evidence="1">
    <location>
        <begin position="210"/>
        <end position="229"/>
    </location>
</feature>
<keyword evidence="1" id="KW-1133">Transmembrane helix</keyword>
<dbReference type="EMBL" id="VFPM01000002">
    <property type="protein sequence ID" value="TQM62132.1"/>
    <property type="molecule type" value="Genomic_DNA"/>
</dbReference>
<organism evidence="2 3">
    <name type="scientific">Humibacillus xanthopallidus</name>
    <dbReference type="NCBI Taxonomy" id="412689"/>
    <lineage>
        <taxon>Bacteria</taxon>
        <taxon>Bacillati</taxon>
        <taxon>Actinomycetota</taxon>
        <taxon>Actinomycetes</taxon>
        <taxon>Micrococcales</taxon>
        <taxon>Intrasporangiaceae</taxon>
        <taxon>Humibacillus</taxon>
    </lineage>
</organism>
<feature type="transmembrane region" description="Helical" evidence="1">
    <location>
        <begin position="171"/>
        <end position="189"/>
    </location>
</feature>
<reference evidence="2 3" key="1">
    <citation type="submission" date="2019-06" db="EMBL/GenBank/DDBJ databases">
        <title>Genome sequencing of plant associated microbes to promote plant fitness in Sorghum bicolor and Oryza sativa.</title>
        <authorList>
            <person name="Coleman-Derr D."/>
        </authorList>
    </citation>
    <scope>NUCLEOTIDE SEQUENCE [LARGE SCALE GENOMIC DNA]</scope>
    <source>
        <strain evidence="2 3">KV-663</strain>
    </source>
</reference>
<dbReference type="RefSeq" id="WP_221629255.1">
    <property type="nucleotide sequence ID" value="NZ_VFPM01000002.1"/>
</dbReference>
<dbReference type="PANTHER" id="PTHR36840">
    <property type="entry name" value="BLL5714 PROTEIN"/>
    <property type="match status" value="1"/>
</dbReference>
<evidence type="ECO:0000256" key="1">
    <source>
        <dbReference type="SAM" id="Phobius"/>
    </source>
</evidence>
<evidence type="ECO:0000313" key="3">
    <source>
        <dbReference type="Proteomes" id="UP000316747"/>
    </source>
</evidence>
<dbReference type="Pfam" id="PF06772">
    <property type="entry name" value="LtrA"/>
    <property type="match status" value="1"/>
</dbReference>
<dbReference type="Proteomes" id="UP000316747">
    <property type="component" value="Unassembled WGS sequence"/>
</dbReference>
<proteinExistence type="predicted"/>
<keyword evidence="3" id="KW-1185">Reference proteome</keyword>
<comment type="caution">
    <text evidence="2">The sequence shown here is derived from an EMBL/GenBank/DDBJ whole genome shotgun (WGS) entry which is preliminary data.</text>
</comment>
<accession>A0A543HV04</accession>
<feature type="transmembrane region" description="Helical" evidence="1">
    <location>
        <begin position="344"/>
        <end position="377"/>
    </location>
</feature>
<evidence type="ECO:0000313" key="2">
    <source>
        <dbReference type="EMBL" id="TQM62132.1"/>
    </source>
</evidence>
<dbReference type="AlphaFoldDB" id="A0A543HV04"/>
<dbReference type="InterPro" id="IPR010640">
    <property type="entry name" value="Low_temperature_requirement_A"/>
</dbReference>
<keyword evidence="1" id="KW-0812">Transmembrane</keyword>
<feature type="transmembrane region" description="Helical" evidence="1">
    <location>
        <begin position="312"/>
        <end position="332"/>
    </location>
</feature>
<name>A0A543HV04_9MICO</name>
<feature type="transmembrane region" description="Helical" evidence="1">
    <location>
        <begin position="241"/>
        <end position="260"/>
    </location>
</feature>
<feature type="transmembrane region" description="Helical" evidence="1">
    <location>
        <begin position="21"/>
        <end position="47"/>
    </location>
</feature>
<keyword evidence="1" id="KW-0472">Membrane</keyword>
<sequence length="392" mass="41883">MSHVNVVPFRRRMRPRDPRETHRVATPLELFFDLVFVVAIASAAAGWHHGLAEGHLGDLVGFLMVFFAIWWAWMNYTWFASAYDCDDVVYRLLTFTIMSGSLLLAAGTPALFATGQSGLVVAGYAVMRFAMVAMWLRAAANHPEGRRTALWYAGGIAAVQVLWIGRLLLDGPAVLMTTFWALVVLELLVPVLAERHGVTPFHPHHIAERYALLTIIVLGEVILASVQAVQGALGQGRQPGLVLVILGGLLTVFAMWWLYFKRDHAVLFAGSTRVTFAVGYGHYAIFASVAATGAALAAAVDVVQGDAHTTARVVGLAFAGAVAVYVWSLAVLHAAVDGERRERLIGGVVGAVAIGIAAVSTSVGATVLFIGILLALAVAQHVWSERGAVSAA</sequence>
<feature type="transmembrane region" description="Helical" evidence="1">
    <location>
        <begin position="88"/>
        <end position="112"/>
    </location>
</feature>
<feature type="transmembrane region" description="Helical" evidence="1">
    <location>
        <begin position="59"/>
        <end position="76"/>
    </location>
</feature>
<protein>
    <submittedName>
        <fullName evidence="2">Low temperature requirement protein LtrA</fullName>
    </submittedName>
</protein>
<feature type="transmembrane region" description="Helical" evidence="1">
    <location>
        <begin position="148"/>
        <end position="165"/>
    </location>
</feature>